<accession>A0A0N5A224</accession>
<feature type="compositionally biased region" description="Low complexity" evidence="2">
    <location>
        <begin position="549"/>
        <end position="563"/>
    </location>
</feature>
<dbReference type="InterPro" id="IPR004177">
    <property type="entry name" value="DDHD_dom"/>
</dbReference>
<proteinExistence type="inferred from homology"/>
<dbReference type="GO" id="GO:0005737">
    <property type="term" value="C:cytoplasm"/>
    <property type="evidence" value="ECO:0007669"/>
    <property type="project" value="TreeGrafter"/>
</dbReference>
<protein>
    <submittedName>
        <fullName evidence="5">DDHD domain-containing protein</fullName>
    </submittedName>
</protein>
<dbReference type="Proteomes" id="UP000038045">
    <property type="component" value="Unplaced"/>
</dbReference>
<evidence type="ECO:0000256" key="1">
    <source>
        <dbReference type="ARBA" id="ARBA00038464"/>
    </source>
</evidence>
<comment type="similarity">
    <text evidence="1">Belongs to the PA-PLA1 family.</text>
</comment>
<reference evidence="5" key="1">
    <citation type="submission" date="2017-02" db="UniProtKB">
        <authorList>
            <consortium name="WormBaseParasite"/>
        </authorList>
    </citation>
    <scope>IDENTIFICATION</scope>
</reference>
<dbReference type="STRING" id="131310.A0A0N5A224"/>
<feature type="region of interest" description="Disordered" evidence="2">
    <location>
        <begin position="524"/>
        <end position="563"/>
    </location>
</feature>
<evidence type="ECO:0000313" key="4">
    <source>
        <dbReference type="Proteomes" id="UP000038045"/>
    </source>
</evidence>
<feature type="domain" description="DDHD" evidence="3">
    <location>
        <begin position="416"/>
        <end position="656"/>
    </location>
</feature>
<dbReference type="AlphaFoldDB" id="A0A0N5A224"/>
<dbReference type="SMART" id="SM01127">
    <property type="entry name" value="DDHD"/>
    <property type="match status" value="1"/>
</dbReference>
<dbReference type="PROSITE" id="PS51043">
    <property type="entry name" value="DDHD"/>
    <property type="match status" value="1"/>
</dbReference>
<name>A0A0N5A224_PARTI</name>
<organism evidence="4 5">
    <name type="scientific">Parastrongyloides trichosuri</name>
    <name type="common">Possum-specific nematode worm</name>
    <dbReference type="NCBI Taxonomy" id="131310"/>
    <lineage>
        <taxon>Eukaryota</taxon>
        <taxon>Metazoa</taxon>
        <taxon>Ecdysozoa</taxon>
        <taxon>Nematoda</taxon>
        <taxon>Chromadorea</taxon>
        <taxon>Rhabditida</taxon>
        <taxon>Tylenchina</taxon>
        <taxon>Panagrolaimomorpha</taxon>
        <taxon>Strongyloidoidea</taxon>
        <taxon>Strongyloididae</taxon>
        <taxon>Parastrongyloides</taxon>
    </lineage>
</organism>
<keyword evidence="4" id="KW-1185">Reference proteome</keyword>
<dbReference type="WBParaSite" id="PTRK_0001567000.1">
    <property type="protein sequence ID" value="PTRK_0001567000.1"/>
    <property type="gene ID" value="PTRK_0001567000"/>
</dbReference>
<dbReference type="GO" id="GO:0004620">
    <property type="term" value="F:phospholipase activity"/>
    <property type="evidence" value="ECO:0007669"/>
    <property type="project" value="TreeGrafter"/>
</dbReference>
<evidence type="ECO:0000256" key="2">
    <source>
        <dbReference type="SAM" id="MobiDB-lite"/>
    </source>
</evidence>
<dbReference type="GO" id="GO:0046872">
    <property type="term" value="F:metal ion binding"/>
    <property type="evidence" value="ECO:0007669"/>
    <property type="project" value="InterPro"/>
</dbReference>
<dbReference type="Pfam" id="PF23463">
    <property type="entry name" value="WWE_2"/>
    <property type="match status" value="1"/>
</dbReference>
<dbReference type="PANTHER" id="PTHR23509">
    <property type="entry name" value="PA-PL1 PHOSPHOLIPASE FAMILY"/>
    <property type="match status" value="1"/>
</dbReference>
<dbReference type="PANTHER" id="PTHR23509:SF48">
    <property type="entry name" value="INTRACELLULAR PHOSPHOLIPASE A1"/>
    <property type="match status" value="1"/>
</dbReference>
<evidence type="ECO:0000259" key="3">
    <source>
        <dbReference type="PROSITE" id="PS51043"/>
    </source>
</evidence>
<dbReference type="InterPro" id="IPR058055">
    <property type="entry name" value="PA-PLA1"/>
</dbReference>
<evidence type="ECO:0000313" key="5">
    <source>
        <dbReference type="WBParaSite" id="PTRK_0001567000.1"/>
    </source>
</evidence>
<sequence length="669" mass="77147">MSSELKDSPAIGRKNKKRKVSPLTVQEVRWFYKRHTETKWLPFKGHDSIKIELRYRQMFGVPIEEQSQSFLDGTSIKSDIIVMDGLYQLDTVFLKVYPIYWKDDDYEICRGIWFTGFDMQPLSKDLAERIEKHHLEKFEDQTIPDGPVFSDKDSTKRPVLTSFETATEEIRWNSVIDICLFYNTKTSKLLRYISWSKSIPLARGYTEEASFDEGKPEFTDLILVVHGIGQKGYENLIAKNTNQLRELLTPIVEKHYSESKKKMILLPIEWRSHLVLDEDKSSHILLNKMSSLRETMNAVALDIMYYQSPLYRTEIVNGVIKQLNHVYRTFIKNNPKFNGNISIFAHSLGSVISFDILSKWSPLHIYDEYVTNALMTKMESLEGNDRTKLCNYLDARQALFENVHIEDILDEQEDKLIFNVKTLFCVGSPLGIFLVMRGAKPKSLIPVNCRVERIVNIFHPMDPVAYRLEPIFHENYKYIKPLKLFSYSDEKSHTSSYNLKIELMRGYTDKVSEKSLKPHDTIIEIKPNPNDAFMDGYDTDESSPENSPNGSTSSINKNTKSTGSDVLECKKTGSWFARKGPKVSEKAVDALDTIIAVDKLDTLMGAISPEKKLTKRIDFQVQRSLMDKSYVGMLRAHFSYWTNPDVVSFIANIMLNNHEDGFGVLKEQV</sequence>
<dbReference type="InterPro" id="IPR057826">
    <property type="entry name" value="WWE_C20G8.02"/>
</dbReference>
<dbReference type="Pfam" id="PF02862">
    <property type="entry name" value="DDHD"/>
    <property type="match status" value="1"/>
</dbReference>